<gene>
    <name evidence="1" type="ORF">NEIELOOT_00983</name>
</gene>
<dbReference type="EMBL" id="ADBF01000023">
    <property type="protein sequence ID" value="EFE50304.1"/>
    <property type="molecule type" value="Genomic_DNA"/>
</dbReference>
<organism evidence="1 2">
    <name type="scientific">Neisseria elongata subsp. glycolytica ATCC 29315</name>
    <dbReference type="NCBI Taxonomy" id="546263"/>
    <lineage>
        <taxon>Bacteria</taxon>
        <taxon>Pseudomonadati</taxon>
        <taxon>Pseudomonadota</taxon>
        <taxon>Betaproteobacteria</taxon>
        <taxon>Neisseriales</taxon>
        <taxon>Neisseriaceae</taxon>
        <taxon>Neisseria</taxon>
    </lineage>
</organism>
<protein>
    <submittedName>
        <fullName evidence="1">Uncharacterized protein</fullName>
    </submittedName>
</protein>
<sequence>MCWRIERQAKREGRLKIYFASRISRLSVCCHLTETGKETG</sequence>
<evidence type="ECO:0000313" key="2">
    <source>
        <dbReference type="Proteomes" id="UP000005536"/>
    </source>
</evidence>
<name>D4DPJ6_NEIEG</name>
<dbReference type="Proteomes" id="UP000005536">
    <property type="component" value="Unassembled WGS sequence"/>
</dbReference>
<accession>D4DPJ6</accession>
<evidence type="ECO:0000313" key="1">
    <source>
        <dbReference type="EMBL" id="EFE50304.1"/>
    </source>
</evidence>
<dbReference type="AlphaFoldDB" id="D4DPJ6"/>
<proteinExistence type="predicted"/>
<comment type="caution">
    <text evidence="1">The sequence shown here is derived from an EMBL/GenBank/DDBJ whole genome shotgun (WGS) entry which is preliminary data.</text>
</comment>
<reference evidence="1 2" key="1">
    <citation type="submission" date="2010-02" db="EMBL/GenBank/DDBJ databases">
        <authorList>
            <person name="Weinstock G."/>
            <person name="Sodergren E."/>
            <person name="Clifton S."/>
            <person name="Fulton L."/>
            <person name="Fulton B."/>
            <person name="Courtney L."/>
            <person name="Fronick C."/>
            <person name="Harrison M."/>
            <person name="Strong C."/>
            <person name="Farmer C."/>
            <person name="Delahaunty K."/>
            <person name="Markovic C."/>
            <person name="Hall O."/>
            <person name="Minx P."/>
            <person name="Tomlinson C."/>
            <person name="Mitreva M."/>
            <person name="Nelson J."/>
            <person name="Hou S."/>
            <person name="Wollam A."/>
            <person name="Pepin K.H."/>
            <person name="Johnson M."/>
            <person name="Bhonagiri V."/>
            <person name="Zhang X."/>
            <person name="Suruliraj S."/>
            <person name="Warren W."/>
            <person name="Chinwalla A."/>
            <person name="Mardis E.R."/>
            <person name="Wilson R.K."/>
        </authorList>
    </citation>
    <scope>NUCLEOTIDE SEQUENCE [LARGE SCALE GENOMIC DNA]</scope>
    <source>
        <strain evidence="1 2">ATCC 29315</strain>
    </source>
</reference>